<name>K9ECQ8_9LACT</name>
<reference evidence="8 9" key="1">
    <citation type="submission" date="2012-09" db="EMBL/GenBank/DDBJ databases">
        <title>The Genome Sequence of Alloiococcus otitis ATCC 51267.</title>
        <authorList>
            <consortium name="The Broad Institute Genome Sequencing Platform"/>
            <person name="Earl A."/>
            <person name="Ward D."/>
            <person name="Feldgarden M."/>
            <person name="Gevers D."/>
            <person name="Huys G."/>
            <person name="Walker B."/>
            <person name="Young S.K."/>
            <person name="Zeng Q."/>
            <person name="Gargeya S."/>
            <person name="Fitzgerald M."/>
            <person name="Haas B."/>
            <person name="Abouelleil A."/>
            <person name="Alvarado L."/>
            <person name="Arachchi H.M."/>
            <person name="Berlin A.M."/>
            <person name="Chapman S.B."/>
            <person name="Goldberg J."/>
            <person name="Griggs A."/>
            <person name="Gujja S."/>
            <person name="Hansen M."/>
            <person name="Howarth C."/>
            <person name="Imamovic A."/>
            <person name="Larimer J."/>
            <person name="McCowen C."/>
            <person name="Montmayeur A."/>
            <person name="Murphy C."/>
            <person name="Neiman D."/>
            <person name="Pearson M."/>
            <person name="Priest M."/>
            <person name="Roberts A."/>
            <person name="Saif S."/>
            <person name="Shea T."/>
            <person name="Sisk P."/>
            <person name="Sykes S."/>
            <person name="Wortman J."/>
            <person name="Nusbaum C."/>
            <person name="Birren B."/>
        </authorList>
    </citation>
    <scope>NUCLEOTIDE SEQUENCE [LARGE SCALE GENOMIC DNA]</scope>
    <source>
        <strain evidence="8 9">ATCC 51267</strain>
    </source>
</reference>
<dbReference type="PROSITE" id="PS00059">
    <property type="entry name" value="ADH_ZINC"/>
    <property type="match status" value="1"/>
</dbReference>
<dbReference type="InterPro" id="IPR002328">
    <property type="entry name" value="ADH_Zn_CS"/>
</dbReference>
<dbReference type="SUPFAM" id="SSF50129">
    <property type="entry name" value="GroES-like"/>
    <property type="match status" value="1"/>
</dbReference>
<dbReference type="GO" id="GO:0034079">
    <property type="term" value="P:butanediol biosynthetic process"/>
    <property type="evidence" value="ECO:0007669"/>
    <property type="project" value="TreeGrafter"/>
</dbReference>
<dbReference type="Pfam" id="PF00107">
    <property type="entry name" value="ADH_zinc_N"/>
    <property type="match status" value="1"/>
</dbReference>
<dbReference type="InterPro" id="IPR013154">
    <property type="entry name" value="ADH-like_N"/>
</dbReference>
<evidence type="ECO:0000256" key="6">
    <source>
        <dbReference type="RuleBase" id="RU361277"/>
    </source>
</evidence>
<proteinExistence type="inferred from homology"/>
<dbReference type="Gene3D" id="3.40.50.720">
    <property type="entry name" value="NAD(P)-binding Rossmann-like Domain"/>
    <property type="match status" value="1"/>
</dbReference>
<comment type="cofactor">
    <cofactor evidence="1 6">
        <name>Zn(2+)</name>
        <dbReference type="ChEBI" id="CHEBI:29105"/>
    </cofactor>
</comment>
<protein>
    <recommendedName>
        <fullName evidence="7">Enoyl reductase (ER) domain-containing protein</fullName>
    </recommendedName>
</protein>
<dbReference type="eggNOG" id="COG1063">
    <property type="taxonomic scope" value="Bacteria"/>
</dbReference>
<dbReference type="InterPro" id="IPR020843">
    <property type="entry name" value="ER"/>
</dbReference>
<dbReference type="Gene3D" id="3.90.180.10">
    <property type="entry name" value="Medium-chain alcohol dehydrogenases, catalytic domain"/>
    <property type="match status" value="1"/>
</dbReference>
<keyword evidence="4 6" id="KW-0862">Zinc</keyword>
<sequence>MKAARFYNAKDIRVEEVDRASVGPNDVLLKVAWAGICGSDLHEYNAGPLNIPGDKPDPLTGQVKPITMGHEFSGIVEEVGPDVQDIEVGDKIAVNPMILSGKHGGGLIDMYQGGSTIGLAQDGGFAEYAVFDAKHAYKLNKDTNLKLGALVEPIAVAMQAIRESELQFGESVAIFGVGPIGLALIMAARVAGAREIFAFDLSDKRLEKAKELGATHTINSGNQDPVEYIKQYYPYGVDRTFEVAGVDVVFKQAIRATRPRGMVNVVSIYETGIEFNPMWLTISGVHISTSLGYEDDIFELTINMIESGQLDPWPLITDQIELDNIVKDGFEQLQNDKSQAKILVQLSGEE</sequence>
<dbReference type="PANTHER" id="PTHR43161">
    <property type="entry name" value="SORBITOL DEHYDROGENASE"/>
    <property type="match status" value="1"/>
</dbReference>
<dbReference type="SMART" id="SM00829">
    <property type="entry name" value="PKS_ER"/>
    <property type="match status" value="1"/>
</dbReference>
<comment type="caution">
    <text evidence="8">The sequence shown here is derived from an EMBL/GenBank/DDBJ whole genome shotgun (WGS) entry which is preliminary data.</text>
</comment>
<dbReference type="PATRIC" id="fig|883081.3.peg.761"/>
<dbReference type="GO" id="GO:0000721">
    <property type="term" value="F:(R,R)-butanediol dehydrogenase activity"/>
    <property type="evidence" value="ECO:0007669"/>
    <property type="project" value="TreeGrafter"/>
</dbReference>
<dbReference type="PANTHER" id="PTHR43161:SF23">
    <property type="entry name" value="(R,R)-BUTANEDIOL DEHYDROGENASE-RELATED"/>
    <property type="match status" value="1"/>
</dbReference>
<dbReference type="OrthoDB" id="9770238at2"/>
<dbReference type="HOGENOM" id="CLU_026673_11_0_9"/>
<accession>K9ECQ8</accession>
<keyword evidence="3 6" id="KW-0479">Metal-binding</keyword>
<evidence type="ECO:0000256" key="4">
    <source>
        <dbReference type="ARBA" id="ARBA00022833"/>
    </source>
</evidence>
<dbReference type="STRING" id="883081.HMPREF9698_00763"/>
<dbReference type="GO" id="GO:0008270">
    <property type="term" value="F:zinc ion binding"/>
    <property type="evidence" value="ECO:0007669"/>
    <property type="project" value="InterPro"/>
</dbReference>
<evidence type="ECO:0000259" key="7">
    <source>
        <dbReference type="SMART" id="SM00829"/>
    </source>
</evidence>
<evidence type="ECO:0000313" key="8">
    <source>
        <dbReference type="EMBL" id="EKU93646.1"/>
    </source>
</evidence>
<evidence type="ECO:0000256" key="2">
    <source>
        <dbReference type="ARBA" id="ARBA00008072"/>
    </source>
</evidence>
<dbReference type="SUPFAM" id="SSF51735">
    <property type="entry name" value="NAD(P)-binding Rossmann-fold domains"/>
    <property type="match status" value="1"/>
</dbReference>
<dbReference type="GO" id="GO:0005737">
    <property type="term" value="C:cytoplasm"/>
    <property type="evidence" value="ECO:0007669"/>
    <property type="project" value="TreeGrafter"/>
</dbReference>
<feature type="domain" description="Enoyl reductase (ER)" evidence="7">
    <location>
        <begin position="8"/>
        <end position="344"/>
    </location>
</feature>
<comment type="similarity">
    <text evidence="2 6">Belongs to the zinc-containing alcohol dehydrogenase family.</text>
</comment>
<dbReference type="RefSeq" id="WP_003777527.1">
    <property type="nucleotide sequence ID" value="NZ_JH992958.1"/>
</dbReference>
<dbReference type="AlphaFoldDB" id="K9ECQ8"/>
<evidence type="ECO:0000256" key="5">
    <source>
        <dbReference type="ARBA" id="ARBA00023002"/>
    </source>
</evidence>
<keyword evidence="5" id="KW-0560">Oxidoreductase</keyword>
<dbReference type="InterPro" id="IPR036291">
    <property type="entry name" value="NAD(P)-bd_dom_sf"/>
</dbReference>
<dbReference type="Proteomes" id="UP000009875">
    <property type="component" value="Unassembled WGS sequence"/>
</dbReference>
<dbReference type="CDD" id="cd08233">
    <property type="entry name" value="butanediol_DH_like"/>
    <property type="match status" value="1"/>
</dbReference>
<dbReference type="EMBL" id="AGXA01000017">
    <property type="protein sequence ID" value="EKU93646.1"/>
    <property type="molecule type" value="Genomic_DNA"/>
</dbReference>
<gene>
    <name evidence="8" type="ORF">HMPREF9698_00763</name>
</gene>
<evidence type="ECO:0000256" key="3">
    <source>
        <dbReference type="ARBA" id="ARBA00022723"/>
    </source>
</evidence>
<evidence type="ECO:0000256" key="1">
    <source>
        <dbReference type="ARBA" id="ARBA00001947"/>
    </source>
</evidence>
<evidence type="ECO:0000313" key="9">
    <source>
        <dbReference type="Proteomes" id="UP000009875"/>
    </source>
</evidence>
<dbReference type="InterPro" id="IPR013149">
    <property type="entry name" value="ADH-like_C"/>
</dbReference>
<keyword evidence="9" id="KW-1185">Reference proteome</keyword>
<organism evidence="8 9">
    <name type="scientific">Alloiococcus otitis ATCC 51267</name>
    <dbReference type="NCBI Taxonomy" id="883081"/>
    <lineage>
        <taxon>Bacteria</taxon>
        <taxon>Bacillati</taxon>
        <taxon>Bacillota</taxon>
        <taxon>Bacilli</taxon>
        <taxon>Lactobacillales</taxon>
        <taxon>Carnobacteriaceae</taxon>
        <taxon>Alloiococcus</taxon>
    </lineage>
</organism>
<dbReference type="InterPro" id="IPR011032">
    <property type="entry name" value="GroES-like_sf"/>
</dbReference>
<dbReference type="Pfam" id="PF08240">
    <property type="entry name" value="ADH_N"/>
    <property type="match status" value="1"/>
</dbReference>